<keyword evidence="10" id="KW-0413">Isomerase</keyword>
<keyword evidence="8 11" id="KW-0479">Metal-binding</keyword>
<reference evidence="17" key="1">
    <citation type="submission" date="2015-02" db="EMBL/GenBank/DDBJ databases">
        <title>Genome sequencing for Strongylocentrotus purpuratus.</title>
        <authorList>
            <person name="Murali S."/>
            <person name="Liu Y."/>
            <person name="Vee V."/>
            <person name="English A."/>
            <person name="Wang M."/>
            <person name="Skinner E."/>
            <person name="Han Y."/>
            <person name="Muzny D.M."/>
            <person name="Worley K.C."/>
            <person name="Gibbs R.A."/>
        </authorList>
    </citation>
    <scope>NUCLEOTIDE SEQUENCE</scope>
</reference>
<comment type="subcellular location">
    <subcellularLocation>
        <location evidence="3">Cytoplasm</location>
    </subcellularLocation>
</comment>
<dbReference type="AlphaFoldDB" id="A0A7M7R988"/>
<evidence type="ECO:0000256" key="6">
    <source>
        <dbReference type="ARBA" id="ARBA00022490"/>
    </source>
</evidence>
<dbReference type="GO" id="GO:0004614">
    <property type="term" value="F:phosphoglucomutase activity"/>
    <property type="evidence" value="ECO:0000318"/>
    <property type="project" value="GO_Central"/>
</dbReference>
<dbReference type="RefSeq" id="XP_780584.4">
    <property type="nucleotide sequence ID" value="XM_775491.5"/>
</dbReference>
<dbReference type="GO" id="GO:0000287">
    <property type="term" value="F:magnesium ion binding"/>
    <property type="evidence" value="ECO:0007669"/>
    <property type="project" value="InterPro"/>
</dbReference>
<dbReference type="InterPro" id="IPR016055">
    <property type="entry name" value="A-D-PHexomutase_a/b/a-I/II/III"/>
</dbReference>
<dbReference type="Pfam" id="PF24947">
    <property type="entry name" value="PGM1_C_vert_fung"/>
    <property type="match status" value="1"/>
</dbReference>
<dbReference type="InterPro" id="IPR016066">
    <property type="entry name" value="A-D-PHexomutase_CS"/>
</dbReference>
<evidence type="ECO:0000259" key="14">
    <source>
        <dbReference type="Pfam" id="PF02879"/>
    </source>
</evidence>
<dbReference type="Proteomes" id="UP000007110">
    <property type="component" value="Unassembled WGS sequence"/>
</dbReference>
<dbReference type="NCBIfam" id="NF005737">
    <property type="entry name" value="PRK07564.1-1"/>
    <property type="match status" value="1"/>
</dbReference>
<evidence type="ECO:0000313" key="17">
    <source>
        <dbReference type="Proteomes" id="UP000007110"/>
    </source>
</evidence>
<feature type="domain" description="Alpha-D-phosphohexomutase alpha/beta/alpha" evidence="15">
    <location>
        <begin position="302"/>
        <end position="415"/>
    </location>
</feature>
<dbReference type="GO" id="GO:0005829">
    <property type="term" value="C:cytosol"/>
    <property type="evidence" value="ECO:0000318"/>
    <property type="project" value="GO_Central"/>
</dbReference>
<dbReference type="Pfam" id="PF02879">
    <property type="entry name" value="PGM_PMM_II"/>
    <property type="match status" value="1"/>
</dbReference>
<proteinExistence type="inferred from homology"/>
<dbReference type="FunFam" id="3.30.310.50:FF:000002">
    <property type="entry name" value="Phosphoglucomutase 5"/>
    <property type="match status" value="1"/>
</dbReference>
<dbReference type="FunCoup" id="A0A7M7R988">
    <property type="interactions" value="793"/>
</dbReference>
<dbReference type="FunFam" id="3.40.120.10:FF:000077">
    <property type="entry name" value="Uncharacterized protein"/>
    <property type="match status" value="1"/>
</dbReference>
<dbReference type="Pfam" id="PF02880">
    <property type="entry name" value="PGM_PMM_III"/>
    <property type="match status" value="1"/>
</dbReference>
<evidence type="ECO:0000256" key="12">
    <source>
        <dbReference type="SAM" id="MobiDB-lite"/>
    </source>
</evidence>
<evidence type="ECO:0000256" key="3">
    <source>
        <dbReference type="ARBA" id="ARBA00004496"/>
    </source>
</evidence>
<dbReference type="EnsemblMetazoa" id="XM_775491">
    <property type="protein sequence ID" value="XP_780584"/>
    <property type="gene ID" value="LOC575075"/>
</dbReference>
<evidence type="ECO:0000256" key="8">
    <source>
        <dbReference type="ARBA" id="ARBA00022723"/>
    </source>
</evidence>
<dbReference type="Pfam" id="PF02878">
    <property type="entry name" value="PGM_PMM_I"/>
    <property type="match status" value="1"/>
</dbReference>
<dbReference type="PANTHER" id="PTHR22573:SF2">
    <property type="entry name" value="PHOSPHOGLUCOMUTASE"/>
    <property type="match status" value="1"/>
</dbReference>
<dbReference type="GO" id="GO:0005975">
    <property type="term" value="P:carbohydrate metabolic process"/>
    <property type="evidence" value="ECO:0000318"/>
    <property type="project" value="GO_Central"/>
</dbReference>
<evidence type="ECO:0000256" key="11">
    <source>
        <dbReference type="RuleBase" id="RU004326"/>
    </source>
</evidence>
<dbReference type="InterPro" id="IPR045244">
    <property type="entry name" value="PGM"/>
</dbReference>
<evidence type="ECO:0000256" key="10">
    <source>
        <dbReference type="ARBA" id="ARBA00023235"/>
    </source>
</evidence>
<accession>A0A7M7R988</accession>
<evidence type="ECO:0000259" key="13">
    <source>
        <dbReference type="Pfam" id="PF02878"/>
    </source>
</evidence>
<name>A0A7M7R988_STRPU</name>
<dbReference type="Gene3D" id="3.30.310.50">
    <property type="entry name" value="Alpha-D-phosphohexomutase, C-terminal domain"/>
    <property type="match status" value="1"/>
</dbReference>
<dbReference type="FunFam" id="3.40.120.10:FF:000031">
    <property type="entry name" value="Phosphoglucomutase-like 5"/>
    <property type="match status" value="1"/>
</dbReference>
<dbReference type="GeneID" id="575075"/>
<evidence type="ECO:0000256" key="4">
    <source>
        <dbReference type="ARBA" id="ARBA00010231"/>
    </source>
</evidence>
<evidence type="ECO:0000256" key="2">
    <source>
        <dbReference type="ARBA" id="ARBA00001946"/>
    </source>
</evidence>
<comment type="catalytic activity">
    <reaction evidence="1">
        <text>alpha-D-glucose 1-phosphate = alpha-D-glucose 6-phosphate</text>
        <dbReference type="Rhea" id="RHEA:23536"/>
        <dbReference type="ChEBI" id="CHEBI:58225"/>
        <dbReference type="ChEBI" id="CHEBI:58601"/>
        <dbReference type="EC" id="5.4.2.2"/>
    </reaction>
</comment>
<dbReference type="OrthoDB" id="2291at2759"/>
<dbReference type="SUPFAM" id="SSF55957">
    <property type="entry name" value="Phosphoglucomutase, C-terminal domain"/>
    <property type="match status" value="1"/>
</dbReference>
<dbReference type="InterPro" id="IPR005844">
    <property type="entry name" value="A-D-PHexomutase_a/b/a-I"/>
</dbReference>
<evidence type="ECO:0000256" key="1">
    <source>
        <dbReference type="ARBA" id="ARBA00000443"/>
    </source>
</evidence>
<feature type="region of interest" description="Disordered" evidence="12">
    <location>
        <begin position="1"/>
        <end position="26"/>
    </location>
</feature>
<dbReference type="PRINTS" id="PR00509">
    <property type="entry name" value="PGMPMM"/>
</dbReference>
<dbReference type="InterPro" id="IPR036900">
    <property type="entry name" value="A-D-PHexomutase_C_sf"/>
</dbReference>
<dbReference type="PROSITE" id="PS00710">
    <property type="entry name" value="PGM_PMM"/>
    <property type="match status" value="1"/>
</dbReference>
<dbReference type="EC" id="5.4.2.2" evidence="5"/>
<dbReference type="Gene3D" id="3.40.120.10">
    <property type="entry name" value="Alpha-D-Glucose-1,6-Bisphosphate, subunit A, domain 3"/>
    <property type="match status" value="3"/>
</dbReference>
<dbReference type="CDD" id="cd03085">
    <property type="entry name" value="PGM1"/>
    <property type="match status" value="1"/>
</dbReference>
<dbReference type="InterPro" id="IPR005845">
    <property type="entry name" value="A-D-PHexomutase_a/b/a-II"/>
</dbReference>
<feature type="domain" description="Alpha-D-phosphohexomutase alpha/beta/alpha" evidence="13">
    <location>
        <begin position="16"/>
        <end position="156"/>
    </location>
</feature>
<evidence type="ECO:0000256" key="9">
    <source>
        <dbReference type="ARBA" id="ARBA00022842"/>
    </source>
</evidence>
<comment type="similarity">
    <text evidence="4 11">Belongs to the phosphohexose mutase family.</text>
</comment>
<protein>
    <recommendedName>
        <fullName evidence="5">phosphoglucomutase (alpha-D-glucose-1,6-bisphosphate-dependent)</fullName>
        <ecNumber evidence="5">5.4.2.2</ecNumber>
    </recommendedName>
</protein>
<dbReference type="InParanoid" id="A0A7M7R988"/>
<dbReference type="InterPro" id="IPR005846">
    <property type="entry name" value="A-D-PHexomutase_a/b/a-III"/>
</dbReference>
<dbReference type="FunFam" id="3.40.120.10:FF:000004">
    <property type="entry name" value="Phosphoglucomutase 5"/>
    <property type="match status" value="1"/>
</dbReference>
<feature type="domain" description="Alpha-D-phosphohexomutase alpha/beta/alpha" evidence="14">
    <location>
        <begin position="191"/>
        <end position="292"/>
    </location>
</feature>
<keyword evidence="17" id="KW-1185">Reference proteome</keyword>
<comment type="cofactor">
    <cofactor evidence="2">
        <name>Mg(2+)</name>
        <dbReference type="ChEBI" id="CHEBI:18420"/>
    </cofactor>
</comment>
<dbReference type="OMA" id="WIQDRAN"/>
<dbReference type="KEGG" id="spu:575075"/>
<dbReference type="FunFam" id="3.40.120.10:FF:000007">
    <property type="entry name" value="Phosphoglucomutase 5"/>
    <property type="match status" value="1"/>
</dbReference>
<evidence type="ECO:0000256" key="5">
    <source>
        <dbReference type="ARBA" id="ARBA00012728"/>
    </source>
</evidence>
<keyword evidence="9 11" id="KW-0460">Magnesium</keyword>
<dbReference type="SUPFAM" id="SSF53738">
    <property type="entry name" value="Phosphoglucomutase, first 3 domains"/>
    <property type="match status" value="2"/>
</dbReference>
<keyword evidence="7" id="KW-0597">Phosphoprotein</keyword>
<keyword evidence="6" id="KW-0963">Cytoplasm</keyword>
<dbReference type="InterPro" id="IPR005841">
    <property type="entry name" value="Alpha-D-phosphohexomutase_SF"/>
</dbReference>
<organism evidence="16 17">
    <name type="scientific">Strongylocentrotus purpuratus</name>
    <name type="common">Purple sea urchin</name>
    <dbReference type="NCBI Taxonomy" id="7668"/>
    <lineage>
        <taxon>Eukaryota</taxon>
        <taxon>Metazoa</taxon>
        <taxon>Echinodermata</taxon>
        <taxon>Eleutherozoa</taxon>
        <taxon>Echinozoa</taxon>
        <taxon>Echinoidea</taxon>
        <taxon>Euechinoidea</taxon>
        <taxon>Echinacea</taxon>
        <taxon>Camarodonta</taxon>
        <taxon>Echinidea</taxon>
        <taxon>Strongylocentrotidae</taxon>
        <taxon>Strongylocentrotus</taxon>
    </lineage>
</organism>
<evidence type="ECO:0000256" key="7">
    <source>
        <dbReference type="ARBA" id="ARBA00022553"/>
    </source>
</evidence>
<evidence type="ECO:0000313" key="16">
    <source>
        <dbReference type="EnsemblMetazoa" id="XP_780584"/>
    </source>
</evidence>
<reference evidence="16" key="2">
    <citation type="submission" date="2021-01" db="UniProtKB">
        <authorList>
            <consortium name="EnsemblMetazoa"/>
        </authorList>
    </citation>
    <scope>IDENTIFICATION</scope>
</reference>
<evidence type="ECO:0000259" key="15">
    <source>
        <dbReference type="Pfam" id="PF02880"/>
    </source>
</evidence>
<sequence>MALTSEVVSTSPFSGQKPGTSGLRKPTSTFITPNYTENFVQSTLAAIGDKLAGADLVVGGDGRYFMRQAVHIIIQIAAANGVRKLIIGQNGLLSTPAVSCLIRKRQACGGIILTASHNPGGPNGDFGIKYNTSNGGPAPENITNKIYEISEKITEYKLCRGIEVDLGLIKTSEFKVDGKPFIVEIVDCVEDYLGLMKEIFDFGAIKKLLDSGLKVVINSMHGVMGPYVKRTFHQELQVPLESCLNCDPSEDFGGHHPDPNLTYAADLVELMKKGTYGFGAAFDGDGDRNMLLGENAFFVNPSDSVAVISANASCIPYFKKNPVQGLARSMPTSGAMDRVASIDGMTLFEVPTGWKFFGNLMDAGRLSICGEESFGTGSNHIREKDGLWAVLAWLSILASRGQTMEQVLQEHWKKYGRNFFTRWDFEGVPDEPATKWMDNLRDMVSKDKVKELVGRSFTKGSKTFTIAQADDYRYTDPIEHRLTLKQGIRLIFDDGSRAIFRLSGTSSSGKTVRMYIDSFESDQSKYGMDSQDALRPLVEIALEVSQFKEFTGIEKPTVIT</sequence>
<feature type="compositionally biased region" description="Polar residues" evidence="12">
    <location>
        <begin position="1"/>
        <end position="19"/>
    </location>
</feature>
<dbReference type="PANTHER" id="PTHR22573">
    <property type="entry name" value="PHOSPHOHEXOMUTASE FAMILY MEMBER"/>
    <property type="match status" value="1"/>
</dbReference>